<feature type="compositionally biased region" description="Polar residues" evidence="3">
    <location>
        <begin position="381"/>
        <end position="393"/>
    </location>
</feature>
<gene>
    <name evidence="6" type="primary">ABSGL_13146.1 scaffold 13659</name>
</gene>
<accession>A0A163KEM5</accession>
<dbReference type="GO" id="GO:0035091">
    <property type="term" value="F:phosphatidylinositol binding"/>
    <property type="evidence" value="ECO:0007669"/>
    <property type="project" value="InterPro"/>
</dbReference>
<dbReference type="SUPFAM" id="SSF89009">
    <property type="entry name" value="GAT-like domain"/>
    <property type="match status" value="1"/>
</dbReference>
<sequence>MRLFSKKQAPTQVTLDLEKMTKGDNNQDLDWGLFYQVCQVVHSSPLAAKESRKLLQKKMLADDPRTQTLALEVLNALSENATGFKNQLTAKSFGGDLETLATHKASNDQVHSKLVQCLQNWVSHYGSDPAFGAICRVHELVMHGMPSPQSSKSGGRLAGNFFKPYPLPPSMTSRPNLLPPPQMNDGGYQQQLPRRLPTYDIMSDVEIAKNNALLFAQTLSFTDPIQEDISKNELIQEFFAKCKGLQRLITGHLQTCEDPDKISALILANGELVNTFKTYDDMMERRALDAATNNSRAVNHRATRQDETLIDIDTETGPSGTSPHVGTSTSASGSGNSGAGGVGGGGSGDVSSTGSSRNLHPNEQKSSASGYHGSALPLPLTPQNLMINYSTPK</sequence>
<dbReference type="Pfam" id="PF00790">
    <property type="entry name" value="VHS"/>
    <property type="match status" value="1"/>
</dbReference>
<dbReference type="GO" id="GO:0015031">
    <property type="term" value="P:protein transport"/>
    <property type="evidence" value="ECO:0007669"/>
    <property type="project" value="UniProtKB-KW"/>
</dbReference>
<feature type="compositionally biased region" description="Gly residues" evidence="3">
    <location>
        <begin position="335"/>
        <end position="348"/>
    </location>
</feature>
<evidence type="ECO:0000256" key="3">
    <source>
        <dbReference type="SAM" id="MobiDB-lite"/>
    </source>
</evidence>
<dbReference type="OrthoDB" id="10255964at2759"/>
<dbReference type="Pfam" id="PF03127">
    <property type="entry name" value="GAT"/>
    <property type="match status" value="1"/>
</dbReference>
<dbReference type="InterPro" id="IPR045007">
    <property type="entry name" value="LSB5"/>
</dbReference>
<dbReference type="EMBL" id="LT554760">
    <property type="protein sequence ID" value="SAM07503.1"/>
    <property type="molecule type" value="Genomic_DNA"/>
</dbReference>
<dbReference type="InterPro" id="IPR038425">
    <property type="entry name" value="GAT_sf"/>
</dbReference>
<keyword evidence="2" id="KW-0653">Protein transport</keyword>
<feature type="compositionally biased region" description="Polar residues" evidence="3">
    <location>
        <begin position="357"/>
        <end position="369"/>
    </location>
</feature>
<proteinExistence type="predicted"/>
<dbReference type="GO" id="GO:0051666">
    <property type="term" value="P:actin cortical patch localization"/>
    <property type="evidence" value="ECO:0007669"/>
    <property type="project" value="TreeGrafter"/>
</dbReference>
<keyword evidence="1" id="KW-0813">Transport</keyword>
<evidence type="ECO:0000259" key="5">
    <source>
        <dbReference type="PROSITE" id="PS50909"/>
    </source>
</evidence>
<dbReference type="SUPFAM" id="SSF48464">
    <property type="entry name" value="ENTH/VHS domain"/>
    <property type="match status" value="1"/>
</dbReference>
<dbReference type="PANTHER" id="PTHR47789">
    <property type="entry name" value="LAS SEVENTEEN-BINDING PROTEIN 5"/>
    <property type="match status" value="1"/>
</dbReference>
<keyword evidence="7" id="KW-1185">Reference proteome</keyword>
<protein>
    <recommendedName>
        <fullName evidence="8">VHS domain-containing protein</fullName>
    </recommendedName>
</protein>
<dbReference type="PROSITE" id="PS50909">
    <property type="entry name" value="GAT"/>
    <property type="match status" value="1"/>
</dbReference>
<dbReference type="PROSITE" id="PS50179">
    <property type="entry name" value="VHS"/>
    <property type="match status" value="1"/>
</dbReference>
<dbReference type="AlphaFoldDB" id="A0A163KEM5"/>
<dbReference type="InterPro" id="IPR002014">
    <property type="entry name" value="VHS_dom"/>
</dbReference>
<evidence type="ECO:0000256" key="2">
    <source>
        <dbReference type="ARBA" id="ARBA00022927"/>
    </source>
</evidence>
<dbReference type="GO" id="GO:0030479">
    <property type="term" value="C:actin cortical patch"/>
    <property type="evidence" value="ECO:0007669"/>
    <property type="project" value="TreeGrafter"/>
</dbReference>
<name>A0A163KEM5_ABSGL</name>
<dbReference type="GO" id="GO:0043130">
    <property type="term" value="F:ubiquitin binding"/>
    <property type="evidence" value="ECO:0007669"/>
    <property type="project" value="InterPro"/>
</dbReference>
<dbReference type="Gene3D" id="1.25.40.90">
    <property type="match status" value="1"/>
</dbReference>
<dbReference type="SMART" id="SM00288">
    <property type="entry name" value="VHS"/>
    <property type="match status" value="1"/>
</dbReference>
<dbReference type="GO" id="GO:0006897">
    <property type="term" value="P:endocytosis"/>
    <property type="evidence" value="ECO:0007669"/>
    <property type="project" value="InterPro"/>
</dbReference>
<dbReference type="InParanoid" id="A0A163KEM5"/>
<dbReference type="InterPro" id="IPR004152">
    <property type="entry name" value="GAT_dom"/>
</dbReference>
<dbReference type="PANTHER" id="PTHR47789:SF2">
    <property type="entry name" value="VHS DOMAIN-CONTAINING PROTEIN"/>
    <property type="match status" value="1"/>
</dbReference>
<feature type="region of interest" description="Disordered" evidence="3">
    <location>
        <begin position="292"/>
        <end position="393"/>
    </location>
</feature>
<dbReference type="InterPro" id="IPR008942">
    <property type="entry name" value="ENTH_VHS"/>
</dbReference>
<evidence type="ECO:0008006" key="8">
    <source>
        <dbReference type="Google" id="ProtNLM"/>
    </source>
</evidence>
<organism evidence="6">
    <name type="scientific">Absidia glauca</name>
    <name type="common">Pin mould</name>
    <dbReference type="NCBI Taxonomy" id="4829"/>
    <lineage>
        <taxon>Eukaryota</taxon>
        <taxon>Fungi</taxon>
        <taxon>Fungi incertae sedis</taxon>
        <taxon>Mucoromycota</taxon>
        <taxon>Mucoromycotina</taxon>
        <taxon>Mucoromycetes</taxon>
        <taxon>Mucorales</taxon>
        <taxon>Cunninghamellaceae</taxon>
        <taxon>Absidia</taxon>
    </lineage>
</organism>
<feature type="domain" description="GAT" evidence="5">
    <location>
        <begin position="196"/>
        <end position="284"/>
    </location>
</feature>
<evidence type="ECO:0000313" key="7">
    <source>
        <dbReference type="Proteomes" id="UP000078561"/>
    </source>
</evidence>
<evidence type="ECO:0000259" key="4">
    <source>
        <dbReference type="PROSITE" id="PS50179"/>
    </source>
</evidence>
<dbReference type="Proteomes" id="UP000078561">
    <property type="component" value="Unassembled WGS sequence"/>
</dbReference>
<feature type="domain" description="VHS" evidence="4">
    <location>
        <begin position="21"/>
        <end position="141"/>
    </location>
</feature>
<dbReference type="GO" id="GO:0007034">
    <property type="term" value="P:vacuolar transport"/>
    <property type="evidence" value="ECO:0007669"/>
    <property type="project" value="UniProtKB-ARBA"/>
</dbReference>
<evidence type="ECO:0000256" key="1">
    <source>
        <dbReference type="ARBA" id="ARBA00022448"/>
    </source>
</evidence>
<dbReference type="Gene3D" id="1.20.58.160">
    <property type="match status" value="1"/>
</dbReference>
<dbReference type="GO" id="GO:0007015">
    <property type="term" value="P:actin filament organization"/>
    <property type="evidence" value="ECO:0007669"/>
    <property type="project" value="InterPro"/>
</dbReference>
<reference evidence="6" key="1">
    <citation type="submission" date="2016-04" db="EMBL/GenBank/DDBJ databases">
        <authorList>
            <person name="Evans L.H."/>
            <person name="Alamgir A."/>
            <person name="Owens N."/>
            <person name="Weber N.D."/>
            <person name="Virtaneva K."/>
            <person name="Barbian K."/>
            <person name="Babar A."/>
            <person name="Rosenke K."/>
        </authorList>
    </citation>
    <scope>NUCLEOTIDE SEQUENCE [LARGE SCALE GENOMIC DNA]</scope>
    <source>
        <strain evidence="6">CBS 101.48</strain>
    </source>
</reference>
<feature type="compositionally biased region" description="Low complexity" evidence="3">
    <location>
        <begin position="325"/>
        <end position="334"/>
    </location>
</feature>
<dbReference type="STRING" id="4829.A0A163KEM5"/>
<evidence type="ECO:0000313" key="6">
    <source>
        <dbReference type="EMBL" id="SAM07503.1"/>
    </source>
</evidence>
<dbReference type="CDD" id="cd21383">
    <property type="entry name" value="GAT_GGA_Tom1-like"/>
    <property type="match status" value="1"/>
</dbReference>